<keyword evidence="8" id="KW-1185">Reference proteome</keyword>
<dbReference type="Gene3D" id="3.50.50.60">
    <property type="entry name" value="FAD/NAD(P)-binding domain"/>
    <property type="match status" value="1"/>
</dbReference>
<feature type="domain" description="FAD-binding" evidence="6">
    <location>
        <begin position="9"/>
        <end position="367"/>
    </location>
</feature>
<organism evidence="7 8">
    <name type="scientific">Mycena citricolor</name>
    <dbReference type="NCBI Taxonomy" id="2018698"/>
    <lineage>
        <taxon>Eukaryota</taxon>
        <taxon>Fungi</taxon>
        <taxon>Dikarya</taxon>
        <taxon>Basidiomycota</taxon>
        <taxon>Agaricomycotina</taxon>
        <taxon>Agaricomycetes</taxon>
        <taxon>Agaricomycetidae</taxon>
        <taxon>Agaricales</taxon>
        <taxon>Marasmiineae</taxon>
        <taxon>Mycenaceae</taxon>
        <taxon>Mycena</taxon>
    </lineage>
</organism>
<dbReference type="PANTHER" id="PTHR13789:SF309">
    <property type="entry name" value="PUTATIVE (AFU_ORTHOLOGUE AFUA_6G14510)-RELATED"/>
    <property type="match status" value="1"/>
</dbReference>
<dbReference type="PRINTS" id="PR00420">
    <property type="entry name" value="RNGMNOXGNASE"/>
</dbReference>
<comment type="caution">
    <text evidence="7">The sequence shown here is derived from an EMBL/GenBank/DDBJ whole genome shotgun (WGS) entry which is preliminary data.</text>
</comment>
<accession>A0AAD2H551</accession>
<dbReference type="InterPro" id="IPR050493">
    <property type="entry name" value="FAD-dep_Monooxygenase_BioMet"/>
</dbReference>
<dbReference type="InterPro" id="IPR002938">
    <property type="entry name" value="FAD-bd"/>
</dbReference>
<evidence type="ECO:0000256" key="2">
    <source>
        <dbReference type="ARBA" id="ARBA00022630"/>
    </source>
</evidence>
<evidence type="ECO:0000256" key="3">
    <source>
        <dbReference type="ARBA" id="ARBA00022827"/>
    </source>
</evidence>
<dbReference type="GO" id="GO:0071949">
    <property type="term" value="F:FAD binding"/>
    <property type="evidence" value="ECO:0007669"/>
    <property type="project" value="InterPro"/>
</dbReference>
<comment type="similarity">
    <text evidence="1">Belongs to the paxM FAD-dependent monooxygenase family.</text>
</comment>
<evidence type="ECO:0000313" key="7">
    <source>
        <dbReference type="EMBL" id="CAK5268265.1"/>
    </source>
</evidence>
<dbReference type="Proteomes" id="UP001295794">
    <property type="component" value="Unassembled WGS sequence"/>
</dbReference>
<evidence type="ECO:0000256" key="5">
    <source>
        <dbReference type="ARBA" id="ARBA00023033"/>
    </source>
</evidence>
<gene>
    <name evidence="7" type="ORF">MYCIT1_LOCUS11384</name>
</gene>
<dbReference type="GO" id="GO:0004497">
    <property type="term" value="F:monooxygenase activity"/>
    <property type="evidence" value="ECO:0007669"/>
    <property type="project" value="UniProtKB-KW"/>
</dbReference>
<proteinExistence type="inferred from homology"/>
<keyword evidence="5" id="KW-0503">Monooxygenase</keyword>
<evidence type="ECO:0000256" key="4">
    <source>
        <dbReference type="ARBA" id="ARBA00023002"/>
    </source>
</evidence>
<sequence>MSSTPSPLKVTIVGGGVGGLSAAVALRQNGHIVQVFERLESDIELGAALSLQENAMRVLRKIGVNRESLRPVYARGLVGFNAITGESRELLLVPKDAAPGPTDIALVHRSDLHEELKRIALAPDGNGPPVLIKLGCKVVSCEPEAGVVLLDSGETISADLVIGADGLQSVIRSHVLGYVQDAEPTGYACCRSVFDAAPMKDNPDFDWITKGVPGARAVPWKGAPFRMIFCYLCRNGELLNCAHFFQESDEDKQNLTSRTITPAEVLPKFAGADPKFLRLFDLPNHNGEHYRWRLRAMPVLPTWFNGRTAILGDAAHAMVPFMAQGAAMAIEDGAVLAGLLPLGTTPEQIPARLAAWLDIRKPRAELMSKTSFAQIQATIDGNHASVHFEEARVNLMSYDALQTGKDAYQKLFA</sequence>
<name>A0AAD2H551_9AGAR</name>
<dbReference type="PANTHER" id="PTHR13789">
    <property type="entry name" value="MONOOXYGENASE"/>
    <property type="match status" value="1"/>
</dbReference>
<dbReference type="SUPFAM" id="SSF51905">
    <property type="entry name" value="FAD/NAD(P)-binding domain"/>
    <property type="match status" value="1"/>
</dbReference>
<reference evidence="7" key="1">
    <citation type="submission" date="2023-11" db="EMBL/GenBank/DDBJ databases">
        <authorList>
            <person name="De Vega J J."/>
            <person name="De Vega J J."/>
        </authorList>
    </citation>
    <scope>NUCLEOTIDE SEQUENCE</scope>
</reference>
<keyword evidence="2" id="KW-0285">Flavoprotein</keyword>
<evidence type="ECO:0000313" key="8">
    <source>
        <dbReference type="Proteomes" id="UP001295794"/>
    </source>
</evidence>
<dbReference type="AlphaFoldDB" id="A0AAD2H551"/>
<keyword evidence="3" id="KW-0274">FAD</keyword>
<dbReference type="Pfam" id="PF01494">
    <property type="entry name" value="FAD_binding_3"/>
    <property type="match status" value="1"/>
</dbReference>
<evidence type="ECO:0000256" key="1">
    <source>
        <dbReference type="ARBA" id="ARBA00007992"/>
    </source>
</evidence>
<protein>
    <recommendedName>
        <fullName evidence="6">FAD-binding domain-containing protein</fullName>
    </recommendedName>
</protein>
<evidence type="ECO:0000259" key="6">
    <source>
        <dbReference type="Pfam" id="PF01494"/>
    </source>
</evidence>
<keyword evidence="4" id="KW-0560">Oxidoreductase</keyword>
<dbReference type="InterPro" id="IPR036188">
    <property type="entry name" value="FAD/NAD-bd_sf"/>
</dbReference>
<dbReference type="EMBL" id="CAVNYO010000138">
    <property type="protein sequence ID" value="CAK5268265.1"/>
    <property type="molecule type" value="Genomic_DNA"/>
</dbReference>